<dbReference type="PANTHER" id="PTHR36934">
    <property type="entry name" value="BLR0278 PROTEIN"/>
    <property type="match status" value="1"/>
</dbReference>
<dbReference type="InterPro" id="IPR025540">
    <property type="entry name" value="FlK"/>
</dbReference>
<name>A0A6V8KQP3_9ACTN</name>
<keyword evidence="3" id="KW-0012">Acyltransferase</keyword>
<dbReference type="InterPro" id="IPR029069">
    <property type="entry name" value="HotDog_dom_sf"/>
</dbReference>
<proteinExistence type="predicted"/>
<dbReference type="Gene3D" id="3.10.129.10">
    <property type="entry name" value="Hotdog Thioesterase"/>
    <property type="match status" value="1"/>
</dbReference>
<dbReference type="Proteomes" id="UP000482800">
    <property type="component" value="Unassembled WGS sequence"/>
</dbReference>
<dbReference type="Pfam" id="PF22636">
    <property type="entry name" value="FlK"/>
    <property type="match status" value="1"/>
</dbReference>
<evidence type="ECO:0000313" key="3">
    <source>
        <dbReference type="EMBL" id="GFJ86164.1"/>
    </source>
</evidence>
<evidence type="ECO:0000259" key="2">
    <source>
        <dbReference type="Pfam" id="PF22636"/>
    </source>
</evidence>
<dbReference type="InterPro" id="IPR054485">
    <property type="entry name" value="FlK-like_dom"/>
</dbReference>
<dbReference type="RefSeq" id="WP_173071873.1">
    <property type="nucleotide sequence ID" value="NZ_BAABGO010000002.1"/>
</dbReference>
<feature type="region of interest" description="Disordered" evidence="1">
    <location>
        <begin position="1"/>
        <end position="29"/>
    </location>
</feature>
<gene>
    <name evidence="3" type="ORF">Phou_103440</name>
</gene>
<reference evidence="3 4" key="2">
    <citation type="submission" date="2020-03" db="EMBL/GenBank/DDBJ databases">
        <authorList>
            <person name="Ichikawa N."/>
            <person name="Kimura A."/>
            <person name="Kitahashi Y."/>
            <person name="Uohara A."/>
        </authorList>
    </citation>
    <scope>NUCLEOTIDE SEQUENCE [LARGE SCALE GENOMIC DNA]</scope>
    <source>
        <strain evidence="3 4">NBRC 108639</strain>
    </source>
</reference>
<sequence length="153" mass="16007">MEQQQPDLAAGDRPAEGRGPSPDQLSPAFAPGLTARVELTVTDSDTAQAVGSGDVPVLGTPRVLALAEAATVVATAQRMPAGMTTVGVRVELDHRAATPIGRTVVAQAQLAKVDGRRLLFEVTVTEGSVTVAEGRIERVLVDRHKFVEKAFGD</sequence>
<reference evidence="3 4" key="1">
    <citation type="submission" date="2020-03" db="EMBL/GenBank/DDBJ databases">
        <title>Whole genome shotgun sequence of Phytohabitans houttuyneae NBRC 108639.</title>
        <authorList>
            <person name="Komaki H."/>
            <person name="Tamura T."/>
        </authorList>
    </citation>
    <scope>NUCLEOTIDE SEQUENCE [LARGE SCALE GENOMIC DNA]</scope>
    <source>
        <strain evidence="3 4">NBRC 108639</strain>
    </source>
</reference>
<protein>
    <submittedName>
        <fullName evidence="3">Dihydrolipoamide acyltransferase</fullName>
    </submittedName>
</protein>
<keyword evidence="4" id="KW-1185">Reference proteome</keyword>
<evidence type="ECO:0000313" key="4">
    <source>
        <dbReference type="Proteomes" id="UP000482800"/>
    </source>
</evidence>
<comment type="caution">
    <text evidence="3">The sequence shown here is derived from an EMBL/GenBank/DDBJ whole genome shotgun (WGS) entry which is preliminary data.</text>
</comment>
<dbReference type="PANTHER" id="PTHR36934:SF1">
    <property type="entry name" value="THIOESTERASE DOMAIN-CONTAINING PROTEIN"/>
    <property type="match status" value="1"/>
</dbReference>
<dbReference type="AlphaFoldDB" id="A0A6V8KQP3"/>
<feature type="domain" description="Fluoroacetyl-CoA-specific thioesterase-like" evidence="2">
    <location>
        <begin position="41"/>
        <end position="143"/>
    </location>
</feature>
<accession>A0A6V8KQP3</accession>
<dbReference type="EMBL" id="BLPF01000005">
    <property type="protein sequence ID" value="GFJ86164.1"/>
    <property type="molecule type" value="Genomic_DNA"/>
</dbReference>
<keyword evidence="3" id="KW-0808">Transferase</keyword>
<dbReference type="SUPFAM" id="SSF54637">
    <property type="entry name" value="Thioesterase/thiol ester dehydrase-isomerase"/>
    <property type="match status" value="1"/>
</dbReference>
<dbReference type="GO" id="GO:0016746">
    <property type="term" value="F:acyltransferase activity"/>
    <property type="evidence" value="ECO:0007669"/>
    <property type="project" value="UniProtKB-KW"/>
</dbReference>
<evidence type="ECO:0000256" key="1">
    <source>
        <dbReference type="SAM" id="MobiDB-lite"/>
    </source>
</evidence>
<organism evidence="3 4">
    <name type="scientific">Phytohabitans houttuyneae</name>
    <dbReference type="NCBI Taxonomy" id="1076126"/>
    <lineage>
        <taxon>Bacteria</taxon>
        <taxon>Bacillati</taxon>
        <taxon>Actinomycetota</taxon>
        <taxon>Actinomycetes</taxon>
        <taxon>Micromonosporales</taxon>
        <taxon>Micromonosporaceae</taxon>
    </lineage>
</organism>